<gene>
    <name evidence="11" type="primary">malQ</name>
    <name evidence="11" type="ORF">QEH59_05270</name>
</gene>
<evidence type="ECO:0000256" key="5">
    <source>
        <dbReference type="ARBA" id="ARBA00022676"/>
    </source>
</evidence>
<keyword evidence="6 10" id="KW-0808">Transferase</keyword>
<evidence type="ECO:0000256" key="1">
    <source>
        <dbReference type="ARBA" id="ARBA00000439"/>
    </source>
</evidence>
<dbReference type="EMBL" id="JARXIC010000006">
    <property type="protein sequence ID" value="MDQ8193822.1"/>
    <property type="molecule type" value="Genomic_DNA"/>
</dbReference>
<evidence type="ECO:0000256" key="10">
    <source>
        <dbReference type="RuleBase" id="RU361207"/>
    </source>
</evidence>
<dbReference type="GO" id="GO:0004134">
    <property type="term" value="F:4-alpha-glucanotransferase activity"/>
    <property type="evidence" value="ECO:0007669"/>
    <property type="project" value="UniProtKB-EC"/>
</dbReference>
<dbReference type="NCBIfam" id="NF011080">
    <property type="entry name" value="PRK14508.1-3"/>
    <property type="match status" value="1"/>
</dbReference>
<dbReference type="RefSeq" id="WP_308984309.1">
    <property type="nucleotide sequence ID" value="NZ_JARXIC010000006.1"/>
</dbReference>
<evidence type="ECO:0000256" key="3">
    <source>
        <dbReference type="ARBA" id="ARBA00012560"/>
    </source>
</evidence>
<comment type="caution">
    <text evidence="11">The sequence shown here is derived from an EMBL/GenBank/DDBJ whole genome shotgun (WGS) entry which is preliminary data.</text>
</comment>
<evidence type="ECO:0000256" key="4">
    <source>
        <dbReference type="ARBA" id="ARBA00020295"/>
    </source>
</evidence>
<evidence type="ECO:0000256" key="7">
    <source>
        <dbReference type="ARBA" id="ARBA00023277"/>
    </source>
</evidence>
<keyword evidence="7 10" id="KW-0119">Carbohydrate metabolism</keyword>
<proteinExistence type="inferred from homology"/>
<comment type="catalytic activity">
    <reaction evidence="1 10">
        <text>Transfers a segment of a (1-&gt;4)-alpha-D-glucan to a new position in an acceptor, which may be glucose or a (1-&gt;4)-alpha-D-glucan.</text>
        <dbReference type="EC" id="2.4.1.25"/>
    </reaction>
</comment>
<keyword evidence="5 10" id="KW-0328">Glycosyltransferase</keyword>
<accession>A0ABU1AGK4</accession>
<dbReference type="Pfam" id="PF02446">
    <property type="entry name" value="Glyco_hydro_77"/>
    <property type="match status" value="1"/>
</dbReference>
<dbReference type="InterPro" id="IPR017853">
    <property type="entry name" value="GH"/>
</dbReference>
<keyword evidence="12" id="KW-1185">Reference proteome</keyword>
<evidence type="ECO:0000313" key="12">
    <source>
        <dbReference type="Proteomes" id="UP001243717"/>
    </source>
</evidence>
<evidence type="ECO:0000256" key="2">
    <source>
        <dbReference type="ARBA" id="ARBA00005684"/>
    </source>
</evidence>
<dbReference type="NCBIfam" id="NF011079">
    <property type="entry name" value="PRK14508.1-2"/>
    <property type="match status" value="1"/>
</dbReference>
<dbReference type="PANTHER" id="PTHR32438:SF5">
    <property type="entry name" value="4-ALPHA-GLUCANOTRANSFERASE DPE1, CHLOROPLASTIC_AMYLOPLASTIC"/>
    <property type="match status" value="1"/>
</dbReference>
<dbReference type="PANTHER" id="PTHR32438">
    <property type="entry name" value="4-ALPHA-GLUCANOTRANSFERASE DPE1, CHLOROPLASTIC/AMYLOPLASTIC"/>
    <property type="match status" value="1"/>
</dbReference>
<name>A0ABU1AGK4_9BACT</name>
<protein>
    <recommendedName>
        <fullName evidence="4 10">4-alpha-glucanotransferase</fullName>
        <ecNumber evidence="3 10">2.4.1.25</ecNumber>
    </recommendedName>
    <alternativeName>
        <fullName evidence="8 10">Amylomaltase</fullName>
    </alternativeName>
    <alternativeName>
        <fullName evidence="9 10">Disproportionating enzyme</fullName>
    </alternativeName>
</protein>
<organism evidence="11 12">
    <name type="scientific">Thalassobacterium sedimentorum</name>
    <dbReference type="NCBI Taxonomy" id="3041258"/>
    <lineage>
        <taxon>Bacteria</taxon>
        <taxon>Pseudomonadati</taxon>
        <taxon>Verrucomicrobiota</taxon>
        <taxon>Opitutia</taxon>
        <taxon>Puniceicoccales</taxon>
        <taxon>Coraliomargaritaceae</taxon>
        <taxon>Thalassobacterium</taxon>
    </lineage>
</organism>
<sequence length="508" mass="57252">MSHAPLYNWLTERTAGALLHISSLPSDTGIGNLGVGAYRYIDFLKASGLSVWQICPLGPTGFGDSPYQCFSAFAGNPYFIDLEPLRDEGLVTDDEYAQLAKLPRDHVDYGAVYHAFWPILRNAYQRFKASQKKQFLDYGSISKFCNAQNEWLEDYALFLALKESFDNKPWQEWPSGYRNASIARTQDLSVEVLDAADGHVFYQYLFYAQLAKLRAYAGSQGVEIMGDAPIFVALDSADVWANPELFQLKKNGQPKAVAGVPPDYFAADGQLWGNPLYDWSAHEKTDFAWWIQRIQSNLEFYDIVRLDHFRGFESYWSVPADEKTARNGKWIPCPGLKLFKAIQAACPDAKLVAEDLGVITDKVNALRLATGLPGMAVLQFAFGGEADNAYLPHNYDRNCVVYSGTHDNDTTLGWYRSLDAVTQDHIRRYLKVSGDAIAWDFIRAAIASSAHLAVFPLQDLMSLGAEARLNTPGAPIGNWQWRYQVEQLEQLQRESSHYLREQIELFGR</sequence>
<comment type="similarity">
    <text evidence="2 10">Belongs to the disproportionating enzyme family.</text>
</comment>
<evidence type="ECO:0000256" key="8">
    <source>
        <dbReference type="ARBA" id="ARBA00031423"/>
    </source>
</evidence>
<evidence type="ECO:0000256" key="9">
    <source>
        <dbReference type="ARBA" id="ARBA00031501"/>
    </source>
</evidence>
<dbReference type="NCBIfam" id="TIGR00217">
    <property type="entry name" value="malQ"/>
    <property type="match status" value="1"/>
</dbReference>
<reference evidence="11 12" key="1">
    <citation type="submission" date="2023-04" db="EMBL/GenBank/DDBJ databases">
        <title>A novel bacteria isolated from coastal sediment.</title>
        <authorList>
            <person name="Liu X.-J."/>
            <person name="Du Z.-J."/>
        </authorList>
    </citation>
    <scope>NUCLEOTIDE SEQUENCE [LARGE SCALE GENOMIC DNA]</scope>
    <source>
        <strain evidence="11 12">SDUM461004</strain>
    </source>
</reference>
<dbReference type="Proteomes" id="UP001243717">
    <property type="component" value="Unassembled WGS sequence"/>
</dbReference>
<dbReference type="InterPro" id="IPR003385">
    <property type="entry name" value="Glyco_hydro_77"/>
</dbReference>
<evidence type="ECO:0000256" key="6">
    <source>
        <dbReference type="ARBA" id="ARBA00022679"/>
    </source>
</evidence>
<dbReference type="Gene3D" id="3.20.20.80">
    <property type="entry name" value="Glycosidases"/>
    <property type="match status" value="1"/>
</dbReference>
<dbReference type="SUPFAM" id="SSF51445">
    <property type="entry name" value="(Trans)glycosidases"/>
    <property type="match status" value="1"/>
</dbReference>
<evidence type="ECO:0000313" key="11">
    <source>
        <dbReference type="EMBL" id="MDQ8193822.1"/>
    </source>
</evidence>
<dbReference type="EC" id="2.4.1.25" evidence="3 10"/>